<accession>A0ABV2NPV4</accession>
<protein>
    <submittedName>
        <fullName evidence="1">Uncharacterized protein</fullName>
    </submittedName>
</protein>
<gene>
    <name evidence="1" type="ORF">ABIC20_005722</name>
</gene>
<dbReference type="EMBL" id="JBEPNW010000002">
    <property type="protein sequence ID" value="MET3868413.1"/>
    <property type="molecule type" value="Genomic_DNA"/>
</dbReference>
<keyword evidence="2" id="KW-1185">Reference proteome</keyword>
<dbReference type="Proteomes" id="UP001549119">
    <property type="component" value="Unassembled WGS sequence"/>
</dbReference>
<organism evidence="1 2">
    <name type="scientific">Methylobacterium radiotolerans</name>
    <dbReference type="NCBI Taxonomy" id="31998"/>
    <lineage>
        <taxon>Bacteria</taxon>
        <taxon>Pseudomonadati</taxon>
        <taxon>Pseudomonadota</taxon>
        <taxon>Alphaproteobacteria</taxon>
        <taxon>Hyphomicrobiales</taxon>
        <taxon>Methylobacteriaceae</taxon>
        <taxon>Methylobacterium</taxon>
    </lineage>
</organism>
<evidence type="ECO:0000313" key="1">
    <source>
        <dbReference type="EMBL" id="MET3868413.1"/>
    </source>
</evidence>
<name>A0ABV2NPV4_9HYPH</name>
<reference evidence="1 2" key="1">
    <citation type="submission" date="2024-06" db="EMBL/GenBank/DDBJ databases">
        <title>Genomics of switchgrass bacterial isolates.</title>
        <authorList>
            <person name="Shade A."/>
        </authorList>
    </citation>
    <scope>NUCLEOTIDE SEQUENCE [LARGE SCALE GENOMIC DNA]</scope>
    <source>
        <strain evidence="1 2">PvP084</strain>
    </source>
</reference>
<comment type="caution">
    <text evidence="1">The sequence shown here is derived from an EMBL/GenBank/DDBJ whole genome shotgun (WGS) entry which is preliminary data.</text>
</comment>
<proteinExistence type="predicted"/>
<evidence type="ECO:0000313" key="2">
    <source>
        <dbReference type="Proteomes" id="UP001549119"/>
    </source>
</evidence>
<sequence>MVRDAPRSAAPRAFSIRPLDPRLVGDLRAGELEAAEDRGQQVVEVVRDATREGAQRLHLVRLAQARLQGPLLGHVALDHREVTDRPARVADRHPRHVAPLLGAGRAVADEALGHRAGPDRRRVRRRHGLGLRSKKFVLAPPEAGGDVVAQEGGLAAVQPHEAARRVLEADRVLGVVEESAQERPLGGEVPAEAVALEGLPDGGAEQSGIPGLGDVADDAAPVEGGDHRGDVGVAGQQDRLRVVEGAGLGEERVAREARHPLVREHDGDVGLGAQDLQRLGRARGRQNPVGLLEQVLQGDQDVRLVVDGQDRPYTCRTVTHALAACRGIPITKQAPPPGAVSTVSEPLCA</sequence>